<reference evidence="1 2" key="1">
    <citation type="submission" date="2019-11" db="EMBL/GenBank/DDBJ databases">
        <authorList>
            <person name="Li X.-J."/>
            <person name="Feng X.-M."/>
        </authorList>
    </citation>
    <scope>NUCLEOTIDE SEQUENCE [LARGE SCALE GENOMIC DNA]</scope>
    <source>
        <strain evidence="1 2">XMNu-373</strain>
    </source>
</reference>
<keyword evidence="2" id="KW-1185">Reference proteome</keyword>
<gene>
    <name evidence="1" type="ORF">F7O44_23685</name>
</gene>
<dbReference type="Proteomes" id="UP000460435">
    <property type="component" value="Unassembled WGS sequence"/>
</dbReference>
<protein>
    <submittedName>
        <fullName evidence="1">Uncharacterized protein</fullName>
    </submittedName>
</protein>
<evidence type="ECO:0000313" key="1">
    <source>
        <dbReference type="EMBL" id="NDL60079.1"/>
    </source>
</evidence>
<sequence>MVFQGDVLPIGALLERAQATPAPEPATGVGVRHTAASNARHCLDLLAAGESLDTCWRFGILQTLDDYTSTLRRGGAGLAAQVFAEEPPRTGAAEIDAAFAALAEYLAERDGWQAPAWAADPARRTKGWYPAVPDIFRAEADQQSPPAFRKRGILITGRSLARA</sequence>
<name>A0A7K3M9V2_9ACTN</name>
<organism evidence="1 2">
    <name type="scientific">Phytoactinopolyspora mesophila</name>
    <dbReference type="NCBI Taxonomy" id="2650750"/>
    <lineage>
        <taxon>Bacteria</taxon>
        <taxon>Bacillati</taxon>
        <taxon>Actinomycetota</taxon>
        <taxon>Actinomycetes</taxon>
        <taxon>Jiangellales</taxon>
        <taxon>Jiangellaceae</taxon>
        <taxon>Phytoactinopolyspora</taxon>
    </lineage>
</organism>
<accession>A0A7K3M9V2</accession>
<dbReference type="RefSeq" id="WP_162452774.1">
    <property type="nucleotide sequence ID" value="NZ_WLZY01000009.1"/>
</dbReference>
<proteinExistence type="predicted"/>
<dbReference type="EMBL" id="WLZY01000009">
    <property type="protein sequence ID" value="NDL60079.1"/>
    <property type="molecule type" value="Genomic_DNA"/>
</dbReference>
<evidence type="ECO:0000313" key="2">
    <source>
        <dbReference type="Proteomes" id="UP000460435"/>
    </source>
</evidence>
<dbReference type="AlphaFoldDB" id="A0A7K3M9V2"/>
<comment type="caution">
    <text evidence="1">The sequence shown here is derived from an EMBL/GenBank/DDBJ whole genome shotgun (WGS) entry which is preliminary data.</text>
</comment>